<dbReference type="GO" id="GO:0003677">
    <property type="term" value="F:DNA binding"/>
    <property type="evidence" value="ECO:0007669"/>
    <property type="project" value="InterPro"/>
</dbReference>
<dbReference type="Gene3D" id="3.40.50.1390">
    <property type="entry name" value="Resolvase, N-terminal catalytic domain"/>
    <property type="match status" value="1"/>
</dbReference>
<dbReference type="EMBL" id="PNHF01000042">
    <property type="protein sequence ID" value="PMC61145.1"/>
    <property type="molecule type" value="Genomic_DNA"/>
</dbReference>
<protein>
    <submittedName>
        <fullName evidence="5">Recombinase family protein</fullName>
    </submittedName>
</protein>
<feature type="domain" description="Recombinase" evidence="4">
    <location>
        <begin position="159"/>
        <end position="320"/>
    </location>
</feature>
<evidence type="ECO:0000259" key="4">
    <source>
        <dbReference type="PROSITE" id="PS51737"/>
    </source>
</evidence>
<dbReference type="SMART" id="SM00857">
    <property type="entry name" value="Resolvase"/>
    <property type="match status" value="1"/>
</dbReference>
<dbReference type="PROSITE" id="PS51737">
    <property type="entry name" value="RECOMBINASE_DNA_BIND"/>
    <property type="match status" value="1"/>
</dbReference>
<accession>A0A2N6SVQ1</accession>
<dbReference type="InterPro" id="IPR038109">
    <property type="entry name" value="DNA_bind_recomb_sf"/>
</dbReference>
<reference evidence="5 6" key="1">
    <citation type="submission" date="2017-09" db="EMBL/GenBank/DDBJ databases">
        <title>Bacterial strain isolated from the female urinary microbiota.</title>
        <authorList>
            <person name="Thomas-White K."/>
            <person name="Kumar N."/>
            <person name="Forster S."/>
            <person name="Putonti C."/>
            <person name="Lawley T."/>
            <person name="Wolfe A.J."/>
        </authorList>
    </citation>
    <scope>NUCLEOTIDE SEQUENCE [LARGE SCALE GENOMIC DNA]</scope>
    <source>
        <strain evidence="5 6">UMB0908</strain>
    </source>
</reference>
<feature type="domain" description="Resolvase/invertase-type recombinase catalytic" evidence="3">
    <location>
        <begin position="8"/>
        <end position="156"/>
    </location>
</feature>
<feature type="region of interest" description="Disordered" evidence="2">
    <location>
        <begin position="141"/>
        <end position="166"/>
    </location>
</feature>
<organism evidence="5 6">
    <name type="scientific">Corynebacterium xerosis</name>
    <dbReference type="NCBI Taxonomy" id="1725"/>
    <lineage>
        <taxon>Bacteria</taxon>
        <taxon>Bacillati</taxon>
        <taxon>Actinomycetota</taxon>
        <taxon>Actinomycetes</taxon>
        <taxon>Mycobacteriales</taxon>
        <taxon>Corynebacteriaceae</taxon>
        <taxon>Corynebacterium</taxon>
    </lineage>
</organism>
<dbReference type="Pfam" id="PF07508">
    <property type="entry name" value="Recombinase"/>
    <property type="match status" value="1"/>
</dbReference>
<evidence type="ECO:0000313" key="6">
    <source>
        <dbReference type="Proteomes" id="UP000235363"/>
    </source>
</evidence>
<dbReference type="InterPro" id="IPR036162">
    <property type="entry name" value="Resolvase-like_N_sf"/>
</dbReference>
<dbReference type="PANTHER" id="PTHR30461">
    <property type="entry name" value="DNA-INVERTASE FROM LAMBDOID PROPHAGE"/>
    <property type="match status" value="1"/>
</dbReference>
<dbReference type="Proteomes" id="UP000235363">
    <property type="component" value="Unassembled WGS sequence"/>
</dbReference>
<comment type="caution">
    <text evidence="5">The sequence shown here is derived from an EMBL/GenBank/DDBJ whole genome shotgun (WGS) entry which is preliminary data.</text>
</comment>
<dbReference type="InterPro" id="IPR050639">
    <property type="entry name" value="SSR_resolvase"/>
</dbReference>
<dbReference type="Pfam" id="PF00239">
    <property type="entry name" value="Resolvase"/>
    <property type="match status" value="1"/>
</dbReference>
<dbReference type="InterPro" id="IPR006119">
    <property type="entry name" value="Resolv_N"/>
</dbReference>
<evidence type="ECO:0000259" key="3">
    <source>
        <dbReference type="PROSITE" id="PS51736"/>
    </source>
</evidence>
<name>A0A2N6SVQ1_9CORY</name>
<dbReference type="SUPFAM" id="SSF53041">
    <property type="entry name" value="Resolvase-like"/>
    <property type="match status" value="1"/>
</dbReference>
<proteinExistence type="predicted"/>
<evidence type="ECO:0000256" key="2">
    <source>
        <dbReference type="SAM" id="MobiDB-lite"/>
    </source>
</evidence>
<dbReference type="GO" id="GO:0000150">
    <property type="term" value="F:DNA strand exchange activity"/>
    <property type="evidence" value="ECO:0007669"/>
    <property type="project" value="InterPro"/>
</dbReference>
<evidence type="ECO:0000256" key="1">
    <source>
        <dbReference type="SAM" id="Coils"/>
    </source>
</evidence>
<dbReference type="PROSITE" id="PS51736">
    <property type="entry name" value="RECOMBINASES_3"/>
    <property type="match status" value="1"/>
</dbReference>
<dbReference type="AlphaFoldDB" id="A0A2N6SVQ1"/>
<dbReference type="CDD" id="cd00338">
    <property type="entry name" value="Ser_Recombinase"/>
    <property type="match status" value="1"/>
</dbReference>
<gene>
    <name evidence="5" type="ORF">CJ204_12545</name>
</gene>
<keyword evidence="1" id="KW-0175">Coiled coil</keyword>
<sequence>MVPSAPRRAAIYLRISQDREDPRLGVDRHREDAEALIAARRWSLVEIYEENDISGKGHKRRPAFERLLTDIEHGLIDVVVAQEWPRLERNRSDGVRVIEAAQRHHVLLTFAKGSDIDCTTAAGRLSADMFSAIARNEIEVKAERQSRAQRQRAQQGRPPKGVRPLGFTTNGDVIEHEAEAVRKIYASFASGASLRAIAAALSGADGEDVPEVPTLPRHNRALTLERNERRANEGLHTRPVPDDGPWAPSTVLGILRNPRYAGYSTYTPKETLANGDRRRSWRAQIVRDEHGEPVLGLWDRIVDVNVWEAVQDRLDDPGRVTNRVGTDRKHLGSGLYLCGVCDKPVKAHGQRYRCAGHVVRAREQVDAFVVEIIRRRLGLPDLQDLLPHADEPRLREIKDEINEHRAKIRRAQRDYDDELIEGLDLKRVRDRVNAAIDTLEVERLRLSLGRNAHGVVSSKDPVAAFDNGDLATRRSTIEVLCEVRLHHHPRGRKTFNPDTVTISWR</sequence>
<evidence type="ECO:0000313" key="5">
    <source>
        <dbReference type="EMBL" id="PMC61145.1"/>
    </source>
</evidence>
<dbReference type="InterPro" id="IPR011109">
    <property type="entry name" value="DNA_bind_recombinase_dom"/>
</dbReference>
<dbReference type="PANTHER" id="PTHR30461:SF23">
    <property type="entry name" value="DNA RECOMBINASE-RELATED"/>
    <property type="match status" value="1"/>
</dbReference>
<feature type="coiled-coil region" evidence="1">
    <location>
        <begin position="394"/>
        <end position="421"/>
    </location>
</feature>
<dbReference type="Gene3D" id="3.90.1750.20">
    <property type="entry name" value="Putative Large Serine Recombinase, Chain B, Domain 2"/>
    <property type="match status" value="1"/>
</dbReference>